<organism evidence="4">
    <name type="scientific">Timema shepardi</name>
    <name type="common">Walking stick</name>
    <dbReference type="NCBI Taxonomy" id="629360"/>
    <lineage>
        <taxon>Eukaryota</taxon>
        <taxon>Metazoa</taxon>
        <taxon>Ecdysozoa</taxon>
        <taxon>Arthropoda</taxon>
        <taxon>Hexapoda</taxon>
        <taxon>Insecta</taxon>
        <taxon>Pterygota</taxon>
        <taxon>Neoptera</taxon>
        <taxon>Polyneoptera</taxon>
        <taxon>Phasmatodea</taxon>
        <taxon>Timematodea</taxon>
        <taxon>Timematoidea</taxon>
        <taxon>Timematidae</taxon>
        <taxon>Timema</taxon>
    </lineage>
</organism>
<dbReference type="PANTHER" id="PTHR10656">
    <property type="entry name" value="CELL FATE DETERMINING PROTEIN MAB21-RELATED"/>
    <property type="match status" value="1"/>
</dbReference>
<dbReference type="PANTHER" id="PTHR10656:SF42">
    <property type="entry name" value="CYCLIC GMP-AMP SYNTHASE-LIKE PROTEIN-RELATED"/>
    <property type="match status" value="1"/>
</dbReference>
<protein>
    <recommendedName>
        <fullName evidence="3">Mab-21-like nucleotidyltransferase domain-containing protein</fullName>
    </recommendedName>
</protein>
<dbReference type="Gene3D" id="3.30.460.90">
    <property type="match status" value="2"/>
</dbReference>
<evidence type="ECO:0000256" key="2">
    <source>
        <dbReference type="SAM" id="Coils"/>
    </source>
</evidence>
<dbReference type="InterPro" id="IPR046903">
    <property type="entry name" value="Mab-21-like_nuc_Trfase"/>
</dbReference>
<dbReference type="Pfam" id="PF03281">
    <property type="entry name" value="Mab-21"/>
    <property type="match status" value="1"/>
</dbReference>
<sequence length="365" mass="41561">MEDRAKTKIYTQLDTMMQHLNKNFISLQDAERKASVEHFMKVLDELILIMKQNDVLFDAIFQRLCGAGSYFDGLRVGKATEFDMDVVVKLPIDYKQIELSLKKSGPAMTLKITIPGDLAPVDVDLVPVIEFKHPQWPPEPVRPILTKKEAWFIVPKPKNNSDFKDTFWRLAFHEQERELIHGKGNLKPICRLLKMIDKLKEKIEEGCIKYFWDTRYNLLEGMTKVHRDNYIGRINKIKKNLAKKIFEADACDPFALAELVLAKSELEKCKTDYNSNSIQVAASSLESSPSNSLDVVDSADIKEISNRNDSDDAAVSLTTIVALLEGIQHGVARNTEKVDKVLSRIINLEEKVSMLNDDIHSLKTN</sequence>
<name>A0A7R9AR46_TIMSH</name>
<evidence type="ECO:0000256" key="1">
    <source>
        <dbReference type="ARBA" id="ARBA00008307"/>
    </source>
</evidence>
<evidence type="ECO:0000313" key="4">
    <source>
        <dbReference type="EMBL" id="CAD7258896.1"/>
    </source>
</evidence>
<reference evidence="4" key="1">
    <citation type="submission" date="2020-11" db="EMBL/GenBank/DDBJ databases">
        <authorList>
            <person name="Tran Van P."/>
        </authorList>
    </citation>
    <scope>NUCLEOTIDE SEQUENCE</scope>
</reference>
<keyword evidence="2" id="KW-0175">Coiled coil</keyword>
<proteinExistence type="inferred from homology"/>
<feature type="coiled-coil region" evidence="2">
    <location>
        <begin position="338"/>
        <end position="365"/>
    </location>
</feature>
<dbReference type="Gene3D" id="1.10.1410.40">
    <property type="match status" value="1"/>
</dbReference>
<feature type="domain" description="Mab-21-like nucleotidyltransferase" evidence="3">
    <location>
        <begin position="95"/>
        <end position="182"/>
    </location>
</feature>
<accession>A0A7R9AR46</accession>
<evidence type="ECO:0000259" key="3">
    <source>
        <dbReference type="Pfam" id="PF03281"/>
    </source>
</evidence>
<comment type="similarity">
    <text evidence="1">Belongs to the mab-21 family.</text>
</comment>
<gene>
    <name evidence="4" type="ORF">TSIB3V08_LOCUS3117</name>
</gene>
<dbReference type="AlphaFoldDB" id="A0A7R9AR46"/>
<dbReference type="EMBL" id="OC001008">
    <property type="protein sequence ID" value="CAD7258896.1"/>
    <property type="molecule type" value="Genomic_DNA"/>
</dbReference>